<protein>
    <submittedName>
        <fullName evidence="2">SCP2 sterol-binding domain-containing protein</fullName>
    </submittedName>
</protein>
<dbReference type="Pfam" id="PF02036">
    <property type="entry name" value="SCP2"/>
    <property type="match status" value="1"/>
</dbReference>
<dbReference type="InterPro" id="IPR036527">
    <property type="entry name" value="SCP2_sterol-bd_dom_sf"/>
</dbReference>
<dbReference type="SUPFAM" id="SSF55718">
    <property type="entry name" value="SCP-like"/>
    <property type="match status" value="1"/>
</dbReference>
<reference evidence="2" key="1">
    <citation type="submission" date="2020-07" db="EMBL/GenBank/DDBJ databases">
        <title>Huge and variable diversity of episymbiotic CPR bacteria and DPANN archaea in groundwater ecosystems.</title>
        <authorList>
            <person name="He C.Y."/>
            <person name="Keren R."/>
            <person name="Whittaker M."/>
            <person name="Farag I.F."/>
            <person name="Doudna J."/>
            <person name="Cate J.H.D."/>
            <person name="Banfield J.F."/>
        </authorList>
    </citation>
    <scope>NUCLEOTIDE SEQUENCE</scope>
    <source>
        <strain evidence="2">NC_groundwater_1664_Pr3_B-0.1um_52_9</strain>
    </source>
</reference>
<name>A0A9D6Z640_9BACT</name>
<dbReference type="PANTHER" id="PTHR10094:SF25">
    <property type="entry name" value="SCP2 STEROL-BINDING DOMAIN-CONTAINING PROTEIN 1"/>
    <property type="match status" value="1"/>
</dbReference>
<evidence type="ECO:0000313" key="3">
    <source>
        <dbReference type="Proteomes" id="UP000807825"/>
    </source>
</evidence>
<feature type="domain" description="SCP2" evidence="1">
    <location>
        <begin position="20"/>
        <end position="103"/>
    </location>
</feature>
<proteinExistence type="predicted"/>
<dbReference type="Proteomes" id="UP000807825">
    <property type="component" value="Unassembled WGS sequence"/>
</dbReference>
<dbReference type="PANTHER" id="PTHR10094">
    <property type="entry name" value="STEROL CARRIER PROTEIN 2 SCP-2 FAMILY PROTEIN"/>
    <property type="match status" value="1"/>
</dbReference>
<gene>
    <name evidence="2" type="ORF">HY912_09740</name>
</gene>
<organism evidence="2 3">
    <name type="scientific">Desulfomonile tiedjei</name>
    <dbReference type="NCBI Taxonomy" id="2358"/>
    <lineage>
        <taxon>Bacteria</taxon>
        <taxon>Pseudomonadati</taxon>
        <taxon>Thermodesulfobacteriota</taxon>
        <taxon>Desulfomonilia</taxon>
        <taxon>Desulfomonilales</taxon>
        <taxon>Desulfomonilaceae</taxon>
        <taxon>Desulfomonile</taxon>
    </lineage>
</organism>
<evidence type="ECO:0000259" key="1">
    <source>
        <dbReference type="Pfam" id="PF02036"/>
    </source>
</evidence>
<sequence length="109" mass="11539">MALTSVNEVFEKMPQVFNAAAAGGVNIIFQFNITGSESGEWYVVIKDGACQVAKGVHDSPNTTLTMADADWVAMCNGTLNGMSAFMSGKLKVSGDIMAAQRIPSFFPLA</sequence>
<dbReference type="EMBL" id="JACRDE010000262">
    <property type="protein sequence ID" value="MBI5249766.1"/>
    <property type="molecule type" value="Genomic_DNA"/>
</dbReference>
<dbReference type="Gene3D" id="3.30.1050.10">
    <property type="entry name" value="SCP2 sterol-binding domain"/>
    <property type="match status" value="1"/>
</dbReference>
<evidence type="ECO:0000313" key="2">
    <source>
        <dbReference type="EMBL" id="MBI5249766.1"/>
    </source>
</evidence>
<dbReference type="InterPro" id="IPR003033">
    <property type="entry name" value="SCP2_sterol-bd_dom"/>
</dbReference>
<dbReference type="GO" id="GO:0005829">
    <property type="term" value="C:cytosol"/>
    <property type="evidence" value="ECO:0007669"/>
    <property type="project" value="TreeGrafter"/>
</dbReference>
<accession>A0A9D6Z640</accession>
<dbReference type="AlphaFoldDB" id="A0A9D6Z640"/>
<comment type="caution">
    <text evidence="2">The sequence shown here is derived from an EMBL/GenBank/DDBJ whole genome shotgun (WGS) entry which is preliminary data.</text>
</comment>